<evidence type="ECO:0000313" key="2">
    <source>
        <dbReference type="Proteomes" id="UP001652661"/>
    </source>
</evidence>
<protein>
    <submittedName>
        <fullName evidence="3">Uncharacterized protein</fullName>
    </submittedName>
</protein>
<reference evidence="3" key="1">
    <citation type="submission" date="2025-08" db="UniProtKB">
        <authorList>
            <consortium name="RefSeq"/>
        </authorList>
    </citation>
    <scope>IDENTIFICATION</scope>
    <source>
        <strain evidence="3">14028-0561.14</strain>
        <tissue evidence="3">Whole fly</tissue>
    </source>
</reference>
<sequence length="291" mass="34238">MDYLCRFLSADLYCLLTSIRGNSGENSKEKTVKNRVLKETEDDVENHFLVVRPSYTIRHKYPGPLRTYDGEERCEPRLIRLSDLSGSQLDWILNQCEDQDEMKQECESETTKGTQKEPEETDQKLCNAKREEFLKNFESQIFLNLLPTVKSSLTLDSIWSGNLPTPEQLIRVELRARTLYELSTCQEPHAPTWDSLKSTEKLSFHWQAHAGVKLQETPFDNFQVCYLRNCRKNVTKMNIRQNSCEMRLRWDHMDRSERMPFFIQALLYQVSVGDIDPTDQCMVREFFQKVK</sequence>
<dbReference type="RefSeq" id="XP_017020909.1">
    <property type="nucleotide sequence ID" value="XM_017165420.3"/>
</dbReference>
<dbReference type="GeneID" id="108073688"/>
<keyword evidence="2" id="KW-1185">Reference proteome</keyword>
<dbReference type="OrthoDB" id="7860046at2759"/>
<feature type="region of interest" description="Disordered" evidence="1">
    <location>
        <begin position="104"/>
        <end position="123"/>
    </location>
</feature>
<proteinExistence type="predicted"/>
<evidence type="ECO:0000256" key="1">
    <source>
        <dbReference type="SAM" id="MobiDB-lite"/>
    </source>
</evidence>
<dbReference type="Proteomes" id="UP001652661">
    <property type="component" value="Chromosome 3R"/>
</dbReference>
<dbReference type="AlphaFoldDB" id="A0A6P4IAU4"/>
<gene>
    <name evidence="3" type="primary">LOC108073688</name>
</gene>
<accession>A0A6P4IAU4</accession>
<evidence type="ECO:0000313" key="3">
    <source>
        <dbReference type="RefSeq" id="XP_017020909.1"/>
    </source>
</evidence>
<organism evidence="2 3">
    <name type="scientific">Drosophila kikkawai</name>
    <name type="common">Fruit fly</name>
    <dbReference type="NCBI Taxonomy" id="30033"/>
    <lineage>
        <taxon>Eukaryota</taxon>
        <taxon>Metazoa</taxon>
        <taxon>Ecdysozoa</taxon>
        <taxon>Arthropoda</taxon>
        <taxon>Hexapoda</taxon>
        <taxon>Insecta</taxon>
        <taxon>Pterygota</taxon>
        <taxon>Neoptera</taxon>
        <taxon>Endopterygota</taxon>
        <taxon>Diptera</taxon>
        <taxon>Brachycera</taxon>
        <taxon>Muscomorpha</taxon>
        <taxon>Ephydroidea</taxon>
        <taxon>Drosophilidae</taxon>
        <taxon>Drosophila</taxon>
        <taxon>Sophophora</taxon>
    </lineage>
</organism>
<name>A0A6P4IAU4_DROKI</name>